<dbReference type="PIRSF" id="PIRSF000103">
    <property type="entry name" value="HIBADH"/>
    <property type="match status" value="1"/>
</dbReference>
<dbReference type="InterPro" id="IPR013328">
    <property type="entry name" value="6PGD_dom2"/>
</dbReference>
<sequence>MSVGFIGLGVMGHSMAKHLIKAGYHLNVYNRTRSKAESLIAEGAKWMDTPQELAFESDYVLTIVGYPEDVEKVYLGQSGLFEGSKPGQVFVDLTTSRPSLAIELAKQGKERGVIVLDAPVSGGDLGAREGRLTAMIGGEAIGLESVRPILDCFASNIFYHGSAGAGQHAKAANQIMIAGTMTGMTETLRYAKASGLDLNKVIDTLSGGAANNWSLSNYGPRILKEDYSPGFFVKHFIKDLGIALEAAQEYKIDLPGTKLALELYQELADAGLEDAGTQALIKLWW</sequence>
<dbReference type="PANTHER" id="PTHR43060:SF15">
    <property type="entry name" value="3-HYDROXYISOBUTYRATE DEHYDROGENASE-LIKE 1, MITOCHONDRIAL-RELATED"/>
    <property type="match status" value="1"/>
</dbReference>
<evidence type="ECO:0000256" key="2">
    <source>
        <dbReference type="ARBA" id="ARBA00023002"/>
    </source>
</evidence>
<dbReference type="PANTHER" id="PTHR43060">
    <property type="entry name" value="3-HYDROXYISOBUTYRATE DEHYDROGENASE-LIKE 1, MITOCHONDRIAL-RELATED"/>
    <property type="match status" value="1"/>
</dbReference>
<dbReference type="Gene3D" id="3.40.50.720">
    <property type="entry name" value="NAD(P)-binding Rossmann-like Domain"/>
    <property type="match status" value="1"/>
</dbReference>
<reference evidence="6 7" key="1">
    <citation type="submission" date="2020-07" db="EMBL/GenBank/DDBJ databases">
        <title>Facklamia lactis sp. nov., isolated from raw milk.</title>
        <authorList>
            <person name="Doll E.V."/>
            <person name="Huptas C."/>
            <person name="Staib L."/>
            <person name="Wenning M."/>
            <person name="Scherer S."/>
        </authorList>
    </citation>
    <scope>NUCLEOTIDE SEQUENCE [LARGE SCALE GENOMIC DNA]</scope>
    <source>
        <strain evidence="6 7">DSM 111018</strain>
    </source>
</reference>
<dbReference type="InterPro" id="IPR036291">
    <property type="entry name" value="NAD(P)-bd_dom_sf"/>
</dbReference>
<comment type="caution">
    <text evidence="6">The sequence shown here is derived from an EMBL/GenBank/DDBJ whole genome shotgun (WGS) entry which is preliminary data.</text>
</comment>
<dbReference type="Pfam" id="PF14833">
    <property type="entry name" value="NAD_binding_11"/>
    <property type="match status" value="1"/>
</dbReference>
<comment type="similarity">
    <text evidence="1">Belongs to the HIBADH-related family.</text>
</comment>
<accession>A0ABS0LRD7</accession>
<proteinExistence type="inferred from homology"/>
<dbReference type="SUPFAM" id="SSF51735">
    <property type="entry name" value="NAD(P)-binding Rossmann-fold domains"/>
    <property type="match status" value="1"/>
</dbReference>
<dbReference type="InterPro" id="IPR029154">
    <property type="entry name" value="HIBADH-like_NADP-bd"/>
</dbReference>
<dbReference type="EMBL" id="JACBXQ010000004">
    <property type="protein sequence ID" value="MBG9986728.1"/>
    <property type="molecule type" value="Genomic_DNA"/>
</dbReference>
<keyword evidence="3" id="KW-0520">NAD</keyword>
<dbReference type="RefSeq" id="WP_197115762.1">
    <property type="nucleotide sequence ID" value="NZ_JACBXQ010000004.1"/>
</dbReference>
<dbReference type="InterPro" id="IPR002204">
    <property type="entry name" value="3-OH-isobutyrate_DH-rel_CS"/>
</dbReference>
<keyword evidence="2" id="KW-0560">Oxidoreductase</keyword>
<dbReference type="InterPro" id="IPR008927">
    <property type="entry name" value="6-PGluconate_DH-like_C_sf"/>
</dbReference>
<organism evidence="6 7">
    <name type="scientific">Facklamia lactis</name>
    <dbReference type="NCBI Taxonomy" id="2749967"/>
    <lineage>
        <taxon>Bacteria</taxon>
        <taxon>Bacillati</taxon>
        <taxon>Bacillota</taxon>
        <taxon>Bacilli</taxon>
        <taxon>Lactobacillales</taxon>
        <taxon>Aerococcaceae</taxon>
        <taxon>Facklamia</taxon>
    </lineage>
</organism>
<dbReference type="InterPro" id="IPR015815">
    <property type="entry name" value="HIBADH-related"/>
</dbReference>
<dbReference type="SUPFAM" id="SSF48179">
    <property type="entry name" value="6-phosphogluconate dehydrogenase C-terminal domain-like"/>
    <property type="match status" value="1"/>
</dbReference>
<evidence type="ECO:0000313" key="6">
    <source>
        <dbReference type="EMBL" id="MBG9986728.1"/>
    </source>
</evidence>
<evidence type="ECO:0000256" key="1">
    <source>
        <dbReference type="ARBA" id="ARBA00009080"/>
    </source>
</evidence>
<name>A0ABS0LRD7_9LACT</name>
<evidence type="ECO:0000259" key="4">
    <source>
        <dbReference type="Pfam" id="PF03446"/>
    </source>
</evidence>
<evidence type="ECO:0000256" key="3">
    <source>
        <dbReference type="ARBA" id="ARBA00023027"/>
    </source>
</evidence>
<evidence type="ECO:0000259" key="5">
    <source>
        <dbReference type="Pfam" id="PF14833"/>
    </source>
</evidence>
<dbReference type="InterPro" id="IPR006115">
    <property type="entry name" value="6PGDH_NADP-bd"/>
</dbReference>
<dbReference type="PROSITE" id="PS00895">
    <property type="entry name" value="3_HYDROXYISOBUT_DH"/>
    <property type="match status" value="1"/>
</dbReference>
<gene>
    <name evidence="6" type="ORF">HZY91_07440</name>
</gene>
<feature type="domain" description="6-phosphogluconate dehydrogenase NADP-binding" evidence="4">
    <location>
        <begin position="3"/>
        <end position="161"/>
    </location>
</feature>
<evidence type="ECO:0000313" key="7">
    <source>
        <dbReference type="Proteomes" id="UP000721415"/>
    </source>
</evidence>
<dbReference type="Pfam" id="PF03446">
    <property type="entry name" value="NAD_binding_2"/>
    <property type="match status" value="1"/>
</dbReference>
<dbReference type="Gene3D" id="1.10.1040.10">
    <property type="entry name" value="N-(1-d-carboxylethyl)-l-norvaline Dehydrogenase, domain 2"/>
    <property type="match status" value="1"/>
</dbReference>
<feature type="domain" description="3-hydroxyisobutyrate dehydrogenase-like NAD-binding" evidence="5">
    <location>
        <begin position="164"/>
        <end position="284"/>
    </location>
</feature>
<protein>
    <submittedName>
        <fullName evidence="6">NAD(P)-dependent oxidoreductase</fullName>
    </submittedName>
</protein>
<keyword evidence="7" id="KW-1185">Reference proteome</keyword>
<dbReference type="Proteomes" id="UP000721415">
    <property type="component" value="Unassembled WGS sequence"/>
</dbReference>